<proteinExistence type="predicted"/>
<gene>
    <name evidence="1" type="ORF">LE190_02095</name>
</gene>
<protein>
    <submittedName>
        <fullName evidence="1">Rhs element Vgr protein</fullName>
    </submittedName>
</protein>
<dbReference type="EMBL" id="JAHYBX010000001">
    <property type="protein sequence ID" value="MCA1854720.1"/>
    <property type="molecule type" value="Genomic_DNA"/>
</dbReference>
<organism evidence="1 2">
    <name type="scientific">Massilia hydrophila</name>
    <dbReference type="NCBI Taxonomy" id="3044279"/>
    <lineage>
        <taxon>Bacteria</taxon>
        <taxon>Pseudomonadati</taxon>
        <taxon>Pseudomonadota</taxon>
        <taxon>Betaproteobacteria</taxon>
        <taxon>Burkholderiales</taxon>
        <taxon>Oxalobacteraceae</taxon>
        <taxon>Telluria group</taxon>
        <taxon>Massilia</taxon>
    </lineage>
</organism>
<comment type="caution">
    <text evidence="1">The sequence shown here is derived from an EMBL/GenBank/DDBJ whole genome shotgun (WGS) entry which is preliminary data.</text>
</comment>
<name>A0ABS7Y8I5_9BURK</name>
<evidence type="ECO:0000313" key="2">
    <source>
        <dbReference type="Proteomes" id="UP001198602"/>
    </source>
</evidence>
<dbReference type="RefSeq" id="WP_225237165.1">
    <property type="nucleotide sequence ID" value="NZ_JAHYBX010000001.1"/>
</dbReference>
<dbReference type="Proteomes" id="UP001198602">
    <property type="component" value="Unassembled WGS sequence"/>
</dbReference>
<accession>A0ABS7Y8I5</accession>
<reference evidence="1 2" key="1">
    <citation type="submission" date="2021-07" db="EMBL/GenBank/DDBJ databases">
        <title>Characterization of Violacein-producing bacteria and related species.</title>
        <authorList>
            <person name="Wilson H.S."/>
            <person name="De Leon M.E."/>
        </authorList>
    </citation>
    <scope>NUCLEOTIDE SEQUENCE [LARGE SCALE GENOMIC DNA]</scope>
    <source>
        <strain evidence="1 2">HSC-2F05</strain>
    </source>
</reference>
<sequence length="185" mass="21252">MLRARSRPLTEAEIALASQLFRDAIDYRRVRVHGRRYLPFQPKNCCMTPNGSMYFHHSCFLPDYTRGDPGAIHWFMHELVHVWQHQLGYPVRLRGAIRFGLRYAYALHAGARLADYNMEAQGDLLADYFVLKFLRKPDAMRQEQHRGSLALYEAVLAGFLADPSDPRSLPSGPAAWLARPRRIAA</sequence>
<keyword evidence="2" id="KW-1185">Reference proteome</keyword>
<evidence type="ECO:0000313" key="1">
    <source>
        <dbReference type="EMBL" id="MCA1854720.1"/>
    </source>
</evidence>